<proteinExistence type="predicted"/>
<keyword evidence="3" id="KW-0804">Transcription</keyword>
<evidence type="ECO:0000256" key="2">
    <source>
        <dbReference type="ARBA" id="ARBA00023125"/>
    </source>
</evidence>
<accession>A0A4R6RAI7</accession>
<evidence type="ECO:0000259" key="4">
    <source>
        <dbReference type="PROSITE" id="PS01124"/>
    </source>
</evidence>
<dbReference type="OrthoDB" id="6506763at2"/>
<dbReference type="GO" id="GO:0000976">
    <property type="term" value="F:transcription cis-regulatory region binding"/>
    <property type="evidence" value="ECO:0007669"/>
    <property type="project" value="TreeGrafter"/>
</dbReference>
<dbReference type="PANTHER" id="PTHR47894:SF1">
    <property type="entry name" value="HTH-TYPE TRANSCRIPTIONAL REGULATOR VQSM"/>
    <property type="match status" value="1"/>
</dbReference>
<comment type="caution">
    <text evidence="5">The sequence shown here is derived from an EMBL/GenBank/DDBJ whole genome shotgun (WGS) entry which is preliminary data.</text>
</comment>
<dbReference type="GO" id="GO:0003700">
    <property type="term" value="F:DNA-binding transcription factor activity"/>
    <property type="evidence" value="ECO:0007669"/>
    <property type="project" value="InterPro"/>
</dbReference>
<dbReference type="GO" id="GO:0005829">
    <property type="term" value="C:cytosol"/>
    <property type="evidence" value="ECO:0007669"/>
    <property type="project" value="TreeGrafter"/>
</dbReference>
<dbReference type="Pfam" id="PF12833">
    <property type="entry name" value="HTH_18"/>
    <property type="match status" value="1"/>
</dbReference>
<name>A0A4R6RAI7_9BURK</name>
<reference evidence="5 6" key="1">
    <citation type="submission" date="2019-03" db="EMBL/GenBank/DDBJ databases">
        <title>Genomic Encyclopedia of Type Strains, Phase IV (KMG-IV): sequencing the most valuable type-strain genomes for metagenomic binning, comparative biology and taxonomic classification.</title>
        <authorList>
            <person name="Goeker M."/>
        </authorList>
    </citation>
    <scope>NUCLEOTIDE SEQUENCE [LARGE SCALE GENOMIC DNA]</scope>
    <source>
        <strain evidence="5 6">DSM 11901</strain>
    </source>
</reference>
<sequence length="333" mass="37065">MSTRSILGLIYLVQGLQQLGEDPQPVLARHGLSLDRLDPTTRIDRTRELRIYADLAEAVRDPLAGLKLGGFYGLAGYGPLVMLLMTCGSAYDALQAGIRYQRLTYIFGTLSFEPGEQLSALVLTPMAMEARAFRFRVDGEVSGTYKLVRDMQVSLGLDIRAERIDMPCPRPPEAAAYEQYFGCPVSFGHTQARFWIRNEHLRLRLPSADPNAHGMYRAMCDQQLVAQQASTETLADRVLTHLGLFSGSYPNAEAVAQSLGLSERTLRRQLSDEGHNFRDLLAQARYAKAQHLLKHTTLSTEAIAQQLGYAESAAFIHAFQRWAGMTPSAFRAR</sequence>
<evidence type="ECO:0000256" key="3">
    <source>
        <dbReference type="ARBA" id="ARBA00023163"/>
    </source>
</evidence>
<dbReference type="InterPro" id="IPR032687">
    <property type="entry name" value="AraC-type_N"/>
</dbReference>
<dbReference type="SMART" id="SM00342">
    <property type="entry name" value="HTH_ARAC"/>
    <property type="match status" value="1"/>
</dbReference>
<organism evidence="5 6">
    <name type="scientific">Aquabacterium commune</name>
    <dbReference type="NCBI Taxonomy" id="70586"/>
    <lineage>
        <taxon>Bacteria</taxon>
        <taxon>Pseudomonadati</taxon>
        <taxon>Pseudomonadota</taxon>
        <taxon>Betaproteobacteria</taxon>
        <taxon>Burkholderiales</taxon>
        <taxon>Aquabacterium</taxon>
    </lineage>
</organism>
<protein>
    <submittedName>
        <fullName evidence="5">Helix-turn-helix protein</fullName>
    </submittedName>
</protein>
<dbReference type="RefSeq" id="WP_133609065.1">
    <property type="nucleotide sequence ID" value="NZ_SNXW01000005.1"/>
</dbReference>
<keyword evidence="6" id="KW-1185">Reference proteome</keyword>
<dbReference type="InterPro" id="IPR009057">
    <property type="entry name" value="Homeodomain-like_sf"/>
</dbReference>
<evidence type="ECO:0000313" key="6">
    <source>
        <dbReference type="Proteomes" id="UP000294593"/>
    </source>
</evidence>
<evidence type="ECO:0000256" key="1">
    <source>
        <dbReference type="ARBA" id="ARBA00023015"/>
    </source>
</evidence>
<dbReference type="Proteomes" id="UP000294593">
    <property type="component" value="Unassembled WGS sequence"/>
</dbReference>
<dbReference type="Pfam" id="PF12625">
    <property type="entry name" value="Arabinose_bd"/>
    <property type="match status" value="1"/>
</dbReference>
<feature type="domain" description="HTH araC/xylS-type" evidence="4">
    <location>
        <begin position="236"/>
        <end position="333"/>
    </location>
</feature>
<dbReference type="EMBL" id="SNXW01000005">
    <property type="protein sequence ID" value="TDP83022.1"/>
    <property type="molecule type" value="Genomic_DNA"/>
</dbReference>
<gene>
    <name evidence="5" type="ORF">EV672_105209</name>
</gene>
<evidence type="ECO:0000313" key="5">
    <source>
        <dbReference type="EMBL" id="TDP83022.1"/>
    </source>
</evidence>
<keyword evidence="2" id="KW-0238">DNA-binding</keyword>
<dbReference type="Gene3D" id="1.10.10.60">
    <property type="entry name" value="Homeodomain-like"/>
    <property type="match status" value="1"/>
</dbReference>
<dbReference type="SUPFAM" id="SSF46689">
    <property type="entry name" value="Homeodomain-like"/>
    <property type="match status" value="1"/>
</dbReference>
<dbReference type="PANTHER" id="PTHR47894">
    <property type="entry name" value="HTH-TYPE TRANSCRIPTIONAL REGULATOR GADX"/>
    <property type="match status" value="1"/>
</dbReference>
<keyword evidence="1" id="KW-0805">Transcription regulation</keyword>
<dbReference type="AlphaFoldDB" id="A0A4R6RAI7"/>
<dbReference type="InterPro" id="IPR018060">
    <property type="entry name" value="HTH_AraC"/>
</dbReference>
<dbReference type="PROSITE" id="PS01124">
    <property type="entry name" value="HTH_ARAC_FAMILY_2"/>
    <property type="match status" value="1"/>
</dbReference>